<organism evidence="1 2">
    <name type="scientific">Gossypium stocksii</name>
    <dbReference type="NCBI Taxonomy" id="47602"/>
    <lineage>
        <taxon>Eukaryota</taxon>
        <taxon>Viridiplantae</taxon>
        <taxon>Streptophyta</taxon>
        <taxon>Embryophyta</taxon>
        <taxon>Tracheophyta</taxon>
        <taxon>Spermatophyta</taxon>
        <taxon>Magnoliopsida</taxon>
        <taxon>eudicotyledons</taxon>
        <taxon>Gunneridae</taxon>
        <taxon>Pentapetalae</taxon>
        <taxon>rosids</taxon>
        <taxon>malvids</taxon>
        <taxon>Malvales</taxon>
        <taxon>Malvaceae</taxon>
        <taxon>Malvoideae</taxon>
        <taxon>Gossypium</taxon>
    </lineage>
</organism>
<dbReference type="EMBL" id="JAIQCV010000001">
    <property type="protein sequence ID" value="KAH1129446.1"/>
    <property type="molecule type" value="Genomic_DNA"/>
</dbReference>
<reference evidence="1 2" key="1">
    <citation type="journal article" date="2021" name="Plant Biotechnol. J.">
        <title>Multi-omics assisted identification of the key and species-specific regulatory components of drought-tolerant mechanisms in Gossypium stocksii.</title>
        <authorList>
            <person name="Yu D."/>
            <person name="Ke L."/>
            <person name="Zhang D."/>
            <person name="Wu Y."/>
            <person name="Sun Y."/>
            <person name="Mei J."/>
            <person name="Sun J."/>
            <person name="Sun Y."/>
        </authorList>
    </citation>
    <scope>NUCLEOTIDE SEQUENCE [LARGE SCALE GENOMIC DNA]</scope>
    <source>
        <strain evidence="2">cv. E1</strain>
        <tissue evidence="1">Leaf</tissue>
    </source>
</reference>
<dbReference type="Proteomes" id="UP000828251">
    <property type="component" value="Unassembled WGS sequence"/>
</dbReference>
<accession>A0A9D3WI67</accession>
<feature type="non-terminal residue" evidence="1">
    <location>
        <position position="68"/>
    </location>
</feature>
<dbReference type="OrthoDB" id="992911at2759"/>
<proteinExistence type="predicted"/>
<gene>
    <name evidence="1" type="ORF">J1N35_000824</name>
</gene>
<sequence>MPLVFKSTATVAITNSFPNAKIFDVATTQPNFRHSYSSFLFLILKLDCSKHFFLINDLLIRLNSDQYQ</sequence>
<comment type="caution">
    <text evidence="1">The sequence shown here is derived from an EMBL/GenBank/DDBJ whole genome shotgun (WGS) entry which is preliminary data.</text>
</comment>
<name>A0A9D3WI67_9ROSI</name>
<evidence type="ECO:0000313" key="2">
    <source>
        <dbReference type="Proteomes" id="UP000828251"/>
    </source>
</evidence>
<dbReference type="AlphaFoldDB" id="A0A9D3WI67"/>
<evidence type="ECO:0000313" key="1">
    <source>
        <dbReference type="EMBL" id="KAH1129446.1"/>
    </source>
</evidence>
<keyword evidence="2" id="KW-1185">Reference proteome</keyword>
<protein>
    <submittedName>
        <fullName evidence="1">Uncharacterized protein</fullName>
    </submittedName>
</protein>